<evidence type="ECO:0000256" key="1">
    <source>
        <dbReference type="SAM" id="MobiDB-lite"/>
    </source>
</evidence>
<organism evidence="2 3">
    <name type="scientific">Polypedilum vanderplanki</name>
    <name type="common">Sleeping chironomid midge</name>
    <dbReference type="NCBI Taxonomy" id="319348"/>
    <lineage>
        <taxon>Eukaryota</taxon>
        <taxon>Metazoa</taxon>
        <taxon>Ecdysozoa</taxon>
        <taxon>Arthropoda</taxon>
        <taxon>Hexapoda</taxon>
        <taxon>Insecta</taxon>
        <taxon>Pterygota</taxon>
        <taxon>Neoptera</taxon>
        <taxon>Endopterygota</taxon>
        <taxon>Diptera</taxon>
        <taxon>Nematocera</taxon>
        <taxon>Chironomoidea</taxon>
        <taxon>Chironomidae</taxon>
        <taxon>Chironominae</taxon>
        <taxon>Polypedilum</taxon>
        <taxon>Polypedilum</taxon>
    </lineage>
</organism>
<name>A0A9J6BLV1_POLVA</name>
<feature type="compositionally biased region" description="Basic and acidic residues" evidence="1">
    <location>
        <begin position="664"/>
        <end position="673"/>
    </location>
</feature>
<feature type="region of interest" description="Disordered" evidence="1">
    <location>
        <begin position="655"/>
        <end position="683"/>
    </location>
</feature>
<reference evidence="2" key="1">
    <citation type="submission" date="2021-03" db="EMBL/GenBank/DDBJ databases">
        <title>Chromosome level genome of the anhydrobiotic midge Polypedilum vanderplanki.</title>
        <authorList>
            <person name="Yoshida Y."/>
            <person name="Kikawada T."/>
            <person name="Gusev O."/>
        </authorList>
    </citation>
    <scope>NUCLEOTIDE SEQUENCE</scope>
    <source>
        <strain evidence="2">NIAS01</strain>
        <tissue evidence="2">Whole body or cell culture</tissue>
    </source>
</reference>
<dbReference type="OrthoDB" id="6250593at2759"/>
<sequence>MDKHSKFITAVVSPIIKIEKDRDKKSSSSNCSSSKKPSSALASSSSNNNVTLPTTNMKKSSSFSFSQVAAAAATSSSGNKASAASAKIDLLKLTSQLRKDGAGKKVSTDDSFRRWEELRAKKLEALNINAKTGRRRNVSVNEKRAKEEDLPKYNHQETIQPPTLKPRNPQPTTTSVTTQTTQTHKLSSRHLRDHALTTSTVTQRRPKISLHPNWYTENIYTNQSMDDSDGDSCTIKRPLTTSASFSHYNTRSSNRHNRNSFQHYDFNGNNRANNININISNMANTKLHGHSSFEDDCYDIDDGQEYFERHRNYPKSHSCSFAERHRERLTIDGRSRSVPKSHSFTGTNRTNLMRQYDMDVIEYQRYKRMMAAQRQSISSGMYCGQQTSAAHYETTNDQIPPPYVMRICDREGCFSETCLVKNVNNSQNISINNNIINNNNINTSRIINEWDMRNKNSNYRDRNDPRRSMPPPRETFLDDVETFDDDDFIFNDGFSFQEFPCQPARQGSRQNRPYHNPYFSSMCCSPPADQFHHRRRRRVYDRELDDLFRRERSKILIRNKFDKLNKYSDEFIDDYQKSFEDLFHENKSNRHGNNLKQSKAMLEVNPPNKYDDTESDSTDLDLDDFNLDFEKYWEELEDKNLSTSSTLELADEMYDNNNNQVDGKNTDQEHSNNESDANNNPINFINDFYKPTKYSPLNSKRLDYFQKILPPKKINIASTVRPLGLVTTNDQTSEYGASMKRPLTLSNIIESPIHQDASYSYDESMDHPKFEIIAKKTGLKISPLYNFEYDNCHHNNLINNNCKLKSTSRPLVFW</sequence>
<feature type="compositionally biased region" description="Low complexity" evidence="1">
    <location>
        <begin position="170"/>
        <end position="183"/>
    </location>
</feature>
<accession>A0A9J6BLV1</accession>
<evidence type="ECO:0000313" key="3">
    <source>
        <dbReference type="Proteomes" id="UP001107558"/>
    </source>
</evidence>
<gene>
    <name evidence="2" type="ORF">PVAND_000629</name>
</gene>
<dbReference type="EMBL" id="JADBJN010000003">
    <property type="protein sequence ID" value="KAG5670358.1"/>
    <property type="molecule type" value="Genomic_DNA"/>
</dbReference>
<comment type="caution">
    <text evidence="2">The sequence shown here is derived from an EMBL/GenBank/DDBJ whole genome shotgun (WGS) entry which is preliminary data.</text>
</comment>
<keyword evidence="3" id="KW-1185">Reference proteome</keyword>
<feature type="region of interest" description="Disordered" evidence="1">
    <location>
        <begin position="154"/>
        <end position="204"/>
    </location>
</feature>
<proteinExistence type="predicted"/>
<feature type="compositionally biased region" description="Polar residues" evidence="1">
    <location>
        <begin position="674"/>
        <end position="683"/>
    </location>
</feature>
<evidence type="ECO:0000313" key="2">
    <source>
        <dbReference type="EMBL" id="KAG5670358.1"/>
    </source>
</evidence>
<protein>
    <submittedName>
        <fullName evidence="2">Uncharacterized protein</fullName>
    </submittedName>
</protein>
<dbReference type="Proteomes" id="UP001107558">
    <property type="component" value="Chromosome 3"/>
</dbReference>
<feature type="region of interest" description="Disordered" evidence="1">
    <location>
        <begin position="19"/>
        <end position="57"/>
    </location>
</feature>
<dbReference type="AlphaFoldDB" id="A0A9J6BLV1"/>
<feature type="compositionally biased region" description="Low complexity" evidence="1">
    <location>
        <begin position="27"/>
        <end position="49"/>
    </location>
</feature>